<proteinExistence type="predicted"/>
<comment type="caution">
    <text evidence="1">The sequence shown here is derived from an EMBL/GenBank/DDBJ whole genome shotgun (WGS) entry which is preliminary data.</text>
</comment>
<protein>
    <submittedName>
        <fullName evidence="1">Uncharacterized protein</fullName>
    </submittedName>
</protein>
<dbReference type="AlphaFoldDB" id="A0A8J3T4Y5"/>
<name>A0A8J3T4Y5_9ACTN</name>
<accession>A0A8J3T4Y5</accession>
<evidence type="ECO:0000313" key="2">
    <source>
        <dbReference type="Proteomes" id="UP000634476"/>
    </source>
</evidence>
<keyword evidence="2" id="KW-1185">Reference proteome</keyword>
<gene>
    <name evidence="1" type="ORF">Pta02_65240</name>
</gene>
<organism evidence="1 2">
    <name type="scientific">Planobispora takensis</name>
    <dbReference type="NCBI Taxonomy" id="1367882"/>
    <lineage>
        <taxon>Bacteria</taxon>
        <taxon>Bacillati</taxon>
        <taxon>Actinomycetota</taxon>
        <taxon>Actinomycetes</taxon>
        <taxon>Streptosporangiales</taxon>
        <taxon>Streptosporangiaceae</taxon>
        <taxon>Planobispora</taxon>
    </lineage>
</organism>
<reference evidence="1" key="1">
    <citation type="submission" date="2021-01" db="EMBL/GenBank/DDBJ databases">
        <title>Whole genome shotgun sequence of Planobispora takensis NBRC 109077.</title>
        <authorList>
            <person name="Komaki H."/>
            <person name="Tamura T."/>
        </authorList>
    </citation>
    <scope>NUCLEOTIDE SEQUENCE</scope>
    <source>
        <strain evidence="1">NBRC 109077</strain>
    </source>
</reference>
<dbReference type="Proteomes" id="UP000634476">
    <property type="component" value="Unassembled WGS sequence"/>
</dbReference>
<sequence length="50" mass="5554">MTKYGSIARAAPYAATLRTVVQRRPNSPIPGASGIRMRLIIVRLRCEDPE</sequence>
<dbReference type="EMBL" id="BOOK01000051">
    <property type="protein sequence ID" value="GII04516.1"/>
    <property type="molecule type" value="Genomic_DNA"/>
</dbReference>
<evidence type="ECO:0000313" key="1">
    <source>
        <dbReference type="EMBL" id="GII04516.1"/>
    </source>
</evidence>